<dbReference type="Proteomes" id="UP000683360">
    <property type="component" value="Unassembled WGS sequence"/>
</dbReference>
<dbReference type="PANTHER" id="PTHR22878">
    <property type="entry name" value="DYNEIN HEAVY CHAIN 6, AXONEMAL-LIKE-RELATED"/>
    <property type="match status" value="1"/>
</dbReference>
<sequence>MIFISYNCSLVQFQQGPNGETVVTAMISAEGEVMEFRKHVPAEGRVEDWMTAVLEEMRSTNRLITKEAIFFYGADAGNQVWWTWEVEDVFRKVKKAEKTAMKEYAKRLHGQIGDLVVQVRSPLSKNDRAKFNSVLIIDVHARDIVDNFVRDSILDAREFEWESQLRILGKRAR</sequence>
<accession>A0A8S3SFZ0</accession>
<gene>
    <name evidence="2" type="ORF">MEDL_32340</name>
</gene>
<keyword evidence="3" id="KW-1185">Reference proteome</keyword>
<dbReference type="Gene3D" id="3.20.180.20">
    <property type="entry name" value="Dynein heavy chain, N-terminal domain 2"/>
    <property type="match status" value="1"/>
</dbReference>
<evidence type="ECO:0000313" key="2">
    <source>
        <dbReference type="EMBL" id="CAG2218746.1"/>
    </source>
</evidence>
<dbReference type="InterPro" id="IPR013602">
    <property type="entry name" value="Dynein_heavy_linker"/>
</dbReference>
<dbReference type="EMBL" id="CAJPWZ010001606">
    <property type="protein sequence ID" value="CAG2218746.1"/>
    <property type="molecule type" value="Genomic_DNA"/>
</dbReference>
<feature type="domain" description="Dynein heavy chain linker" evidence="1">
    <location>
        <begin position="8"/>
        <end position="68"/>
    </location>
</feature>
<dbReference type="Gene3D" id="1.20.58.1120">
    <property type="match status" value="1"/>
</dbReference>
<name>A0A8S3SFZ0_MYTED</name>
<dbReference type="PANTHER" id="PTHR22878:SF63">
    <property type="entry name" value="DYNEIN AXONEMAL HEAVY CHAIN 10"/>
    <property type="match status" value="1"/>
</dbReference>
<dbReference type="GO" id="GO:0045505">
    <property type="term" value="F:dynein intermediate chain binding"/>
    <property type="evidence" value="ECO:0007669"/>
    <property type="project" value="InterPro"/>
</dbReference>
<dbReference type="GO" id="GO:0007018">
    <property type="term" value="P:microtubule-based movement"/>
    <property type="evidence" value="ECO:0007669"/>
    <property type="project" value="InterPro"/>
</dbReference>
<reference evidence="2" key="1">
    <citation type="submission" date="2021-03" db="EMBL/GenBank/DDBJ databases">
        <authorList>
            <person name="Bekaert M."/>
        </authorList>
    </citation>
    <scope>NUCLEOTIDE SEQUENCE</scope>
</reference>
<dbReference type="Pfam" id="PF08393">
    <property type="entry name" value="DHC_N2"/>
    <property type="match status" value="1"/>
</dbReference>
<protein>
    <submittedName>
        <fullName evidence="2">DNAH</fullName>
    </submittedName>
</protein>
<dbReference type="OrthoDB" id="6145268at2759"/>
<proteinExistence type="predicted"/>
<evidence type="ECO:0000259" key="1">
    <source>
        <dbReference type="Pfam" id="PF08393"/>
    </source>
</evidence>
<dbReference type="GO" id="GO:0030286">
    <property type="term" value="C:dynein complex"/>
    <property type="evidence" value="ECO:0007669"/>
    <property type="project" value="InterPro"/>
</dbReference>
<dbReference type="InterPro" id="IPR026983">
    <property type="entry name" value="DHC"/>
</dbReference>
<organism evidence="2 3">
    <name type="scientific">Mytilus edulis</name>
    <name type="common">Blue mussel</name>
    <dbReference type="NCBI Taxonomy" id="6550"/>
    <lineage>
        <taxon>Eukaryota</taxon>
        <taxon>Metazoa</taxon>
        <taxon>Spiralia</taxon>
        <taxon>Lophotrochozoa</taxon>
        <taxon>Mollusca</taxon>
        <taxon>Bivalvia</taxon>
        <taxon>Autobranchia</taxon>
        <taxon>Pteriomorphia</taxon>
        <taxon>Mytilida</taxon>
        <taxon>Mytiloidea</taxon>
        <taxon>Mytilidae</taxon>
        <taxon>Mytilinae</taxon>
        <taxon>Mytilus</taxon>
    </lineage>
</organism>
<evidence type="ECO:0000313" key="3">
    <source>
        <dbReference type="Proteomes" id="UP000683360"/>
    </source>
</evidence>
<dbReference type="InterPro" id="IPR042228">
    <property type="entry name" value="Dynein_linker_3"/>
</dbReference>
<dbReference type="AlphaFoldDB" id="A0A8S3SFZ0"/>
<dbReference type="GO" id="GO:0051959">
    <property type="term" value="F:dynein light intermediate chain binding"/>
    <property type="evidence" value="ECO:0007669"/>
    <property type="project" value="InterPro"/>
</dbReference>
<comment type="caution">
    <text evidence="2">The sequence shown here is derived from an EMBL/GenBank/DDBJ whole genome shotgun (WGS) entry which is preliminary data.</text>
</comment>